<dbReference type="PANTHER" id="PTHR13847:SF289">
    <property type="entry name" value="GLYCINE OXIDASE"/>
    <property type="match status" value="1"/>
</dbReference>
<feature type="domain" description="FAD dependent oxidoreductase" evidence="2">
    <location>
        <begin position="4"/>
        <end position="319"/>
    </location>
</feature>
<dbReference type="Gene3D" id="3.50.50.60">
    <property type="entry name" value="FAD/NAD(P)-binding domain"/>
    <property type="match status" value="1"/>
</dbReference>
<evidence type="ECO:0000313" key="4">
    <source>
        <dbReference type="Proteomes" id="UP001294412"/>
    </source>
</evidence>
<dbReference type="InterPro" id="IPR006076">
    <property type="entry name" value="FAD-dep_OxRdtase"/>
</dbReference>
<evidence type="ECO:0000313" key="3">
    <source>
        <dbReference type="EMBL" id="MDY8110197.1"/>
    </source>
</evidence>
<proteinExistence type="predicted"/>
<dbReference type="PANTHER" id="PTHR13847">
    <property type="entry name" value="SARCOSINE DEHYDROGENASE-RELATED"/>
    <property type="match status" value="1"/>
</dbReference>
<comment type="caution">
    <text evidence="3">The sequence shown here is derived from an EMBL/GenBank/DDBJ whole genome shotgun (WGS) entry which is preliminary data.</text>
</comment>
<dbReference type="Proteomes" id="UP001294412">
    <property type="component" value="Unassembled WGS sequence"/>
</dbReference>
<evidence type="ECO:0000256" key="1">
    <source>
        <dbReference type="ARBA" id="ARBA00023002"/>
    </source>
</evidence>
<keyword evidence="1" id="KW-0560">Oxidoreductase</keyword>
<keyword evidence="4" id="KW-1185">Reference proteome</keyword>
<dbReference type="SUPFAM" id="SSF54373">
    <property type="entry name" value="FAD-linked reductases, C-terminal domain"/>
    <property type="match status" value="1"/>
</dbReference>
<dbReference type="Gene3D" id="3.30.9.10">
    <property type="entry name" value="D-Amino Acid Oxidase, subunit A, domain 2"/>
    <property type="match status" value="1"/>
</dbReference>
<protein>
    <submittedName>
        <fullName evidence="3">FAD-dependent oxidoreductase</fullName>
    </submittedName>
</protein>
<dbReference type="SUPFAM" id="SSF51905">
    <property type="entry name" value="FAD/NAD(P)-binding domain"/>
    <property type="match status" value="1"/>
</dbReference>
<organism evidence="3 4">
    <name type="scientific">Fulvimarina uroteuthidis</name>
    <dbReference type="NCBI Taxonomy" id="3098149"/>
    <lineage>
        <taxon>Bacteria</taxon>
        <taxon>Pseudomonadati</taxon>
        <taxon>Pseudomonadota</taxon>
        <taxon>Alphaproteobacteria</taxon>
        <taxon>Hyphomicrobiales</taxon>
        <taxon>Aurantimonadaceae</taxon>
        <taxon>Fulvimarina</taxon>
    </lineage>
</organism>
<sequence length="336" mass="35554">MTLRITILGAGVMGLCAATELVRRGACVRLLDPKGPPGPHGCSWWAGGMLAPFCEAVTAEASVVRLGQEAAAWWEGAGASVIRAGTLVVALGRDRVEVERFAARSTGHRILDAEGLDALEPGLSARFSRALHFPGEAHLDPRAALAALHVGLSSRGVDVEAFHGAADGTGGSDTDITIDCRGLAAADTLPDLRGVRGEMAVLRAPDVALSRPVRLLHPRHPLYIVPRGEGLYMLGATQIETAHRGPVTARSVLELMGAAYALDPAFGEAEVLELGADARPAFPDNLPRIRRRGSTILVNGLFRHGFLLSPALARMVADLVLDGKHPEVMDEDHGEW</sequence>
<dbReference type="EMBL" id="JAXLPB010000004">
    <property type="protein sequence ID" value="MDY8110197.1"/>
    <property type="molecule type" value="Genomic_DNA"/>
</dbReference>
<reference evidence="3 4" key="1">
    <citation type="submission" date="2023-12" db="EMBL/GenBank/DDBJ databases">
        <title>Description of Novel Strain Fulvimarina sp. 2208YS6-2-32 isolated from Uroteuthis (Photololigo) edulis.</title>
        <authorList>
            <person name="Park J.-S."/>
        </authorList>
    </citation>
    <scope>NUCLEOTIDE SEQUENCE [LARGE SCALE GENOMIC DNA]</scope>
    <source>
        <strain evidence="3 4">2208YS6-2-32</strain>
    </source>
</reference>
<gene>
    <name evidence="3" type="ORF">U0C82_13725</name>
</gene>
<accession>A0ABU5I4B1</accession>
<evidence type="ECO:0000259" key="2">
    <source>
        <dbReference type="Pfam" id="PF01266"/>
    </source>
</evidence>
<name>A0ABU5I4B1_9HYPH</name>
<dbReference type="Pfam" id="PF01266">
    <property type="entry name" value="DAO"/>
    <property type="match status" value="1"/>
</dbReference>
<dbReference type="InterPro" id="IPR036188">
    <property type="entry name" value="FAD/NAD-bd_sf"/>
</dbReference>